<comment type="caution">
    <text evidence="1">The sequence shown here is derived from an EMBL/GenBank/DDBJ whole genome shotgun (WGS) entry which is preliminary data.</text>
</comment>
<keyword evidence="2" id="KW-1185">Reference proteome</keyword>
<organism evidence="1 2">
    <name type="scientific">Ilyodon furcidens</name>
    <name type="common">goldbreast splitfin</name>
    <dbReference type="NCBI Taxonomy" id="33524"/>
    <lineage>
        <taxon>Eukaryota</taxon>
        <taxon>Metazoa</taxon>
        <taxon>Chordata</taxon>
        <taxon>Craniata</taxon>
        <taxon>Vertebrata</taxon>
        <taxon>Euteleostomi</taxon>
        <taxon>Actinopterygii</taxon>
        <taxon>Neopterygii</taxon>
        <taxon>Teleostei</taxon>
        <taxon>Neoteleostei</taxon>
        <taxon>Acanthomorphata</taxon>
        <taxon>Ovalentaria</taxon>
        <taxon>Atherinomorphae</taxon>
        <taxon>Cyprinodontiformes</taxon>
        <taxon>Goodeidae</taxon>
        <taxon>Ilyodon</taxon>
    </lineage>
</organism>
<protein>
    <submittedName>
        <fullName evidence="1">Uncharacterized protein</fullName>
    </submittedName>
</protein>
<reference evidence="1 2" key="1">
    <citation type="submission" date="2021-06" db="EMBL/GenBank/DDBJ databases">
        <authorList>
            <person name="Palmer J.M."/>
        </authorList>
    </citation>
    <scope>NUCLEOTIDE SEQUENCE [LARGE SCALE GENOMIC DNA]</scope>
    <source>
        <strain evidence="2">if_2019</strain>
        <tissue evidence="1">Muscle</tissue>
    </source>
</reference>
<gene>
    <name evidence="1" type="ORF">ILYODFUR_012821</name>
</gene>
<evidence type="ECO:0000313" key="1">
    <source>
        <dbReference type="EMBL" id="MEQ2251606.1"/>
    </source>
</evidence>
<name>A0ABV0V3C1_9TELE</name>
<accession>A0ABV0V3C1</accession>
<sequence>MFYLITKTQSAYEDLFKCISGYSFHKQTKNGSEDVHLYLRLLGLLVYSCSNYGNSSEENRVAKYSAQGLPFTSHDLEGNSQNCKCVSLSLKVVQPIQLSMFPKDLKMKHSIHIWIQEKLWKKHVHSAWRKRLNFSEAYREKNKKIMMY</sequence>
<dbReference type="EMBL" id="JAHRIQ010093704">
    <property type="protein sequence ID" value="MEQ2251606.1"/>
    <property type="molecule type" value="Genomic_DNA"/>
</dbReference>
<evidence type="ECO:0000313" key="2">
    <source>
        <dbReference type="Proteomes" id="UP001482620"/>
    </source>
</evidence>
<proteinExistence type="predicted"/>
<dbReference type="Proteomes" id="UP001482620">
    <property type="component" value="Unassembled WGS sequence"/>
</dbReference>